<proteinExistence type="predicted"/>
<dbReference type="AlphaFoldDB" id="A0A2P2Q1V8"/>
<organism evidence="1">
    <name type="scientific">Rhizophora mucronata</name>
    <name type="common">Asiatic mangrove</name>
    <dbReference type="NCBI Taxonomy" id="61149"/>
    <lineage>
        <taxon>Eukaryota</taxon>
        <taxon>Viridiplantae</taxon>
        <taxon>Streptophyta</taxon>
        <taxon>Embryophyta</taxon>
        <taxon>Tracheophyta</taxon>
        <taxon>Spermatophyta</taxon>
        <taxon>Magnoliopsida</taxon>
        <taxon>eudicotyledons</taxon>
        <taxon>Gunneridae</taxon>
        <taxon>Pentapetalae</taxon>
        <taxon>rosids</taxon>
        <taxon>fabids</taxon>
        <taxon>Malpighiales</taxon>
        <taxon>Rhizophoraceae</taxon>
        <taxon>Rhizophora</taxon>
    </lineage>
</organism>
<sequence length="41" mass="4600">MCSCPQNLWTTKAVATGEVAIRGDYPLPHNYFAISWKKNTS</sequence>
<dbReference type="EMBL" id="GGEC01080506">
    <property type="protein sequence ID" value="MBX60990.1"/>
    <property type="molecule type" value="Transcribed_RNA"/>
</dbReference>
<evidence type="ECO:0000313" key="1">
    <source>
        <dbReference type="EMBL" id="MBX60990.1"/>
    </source>
</evidence>
<name>A0A2P2Q1V8_RHIMU</name>
<accession>A0A2P2Q1V8</accession>
<protein>
    <submittedName>
        <fullName evidence="1">Uncharacterized protein</fullName>
    </submittedName>
</protein>
<reference evidence="1" key="1">
    <citation type="submission" date="2018-02" db="EMBL/GenBank/DDBJ databases">
        <title>Rhizophora mucronata_Transcriptome.</title>
        <authorList>
            <person name="Meera S.P."/>
            <person name="Sreeshan A."/>
            <person name="Augustine A."/>
        </authorList>
    </citation>
    <scope>NUCLEOTIDE SEQUENCE</scope>
    <source>
        <tissue evidence="1">Leaf</tissue>
    </source>
</reference>